<accession>A0A388JYQ4</accession>
<dbReference type="Gramene" id="GBG62918">
    <property type="protein sequence ID" value="GBG62918"/>
    <property type="gene ID" value="CBR_g34289"/>
</dbReference>
<keyword evidence="3" id="KW-1185">Reference proteome</keyword>
<feature type="region of interest" description="Disordered" evidence="1">
    <location>
        <begin position="156"/>
        <end position="179"/>
    </location>
</feature>
<sequence length="295" mass="31555">MGRLKRVGNEKCRRGRRGGAGRAGCACVAGSDGNGGQAVIHSFISFRKGGMEGELSEWRASRHSFIHSERGAFIQKGGHGRGAIGGSAVAGGAVEAITCFKFNRIKHRSCLDSVQAEGGRVLKQTEGSEEVPAKTLVGRKPRKVVVEQTEGGCSGSSGLKIMASSNTSSRRSGPLPPLKHMHQREAVNDTHWTLANTYGDIRNDLLPLLRRGTIYNVEDGYVLPDIGTPLTFTRTTGHKYYGNPNANMRAIQPSLRKVDEAPSGDNPTVEDDNAAARPSTAQPQPLPANRPPHAT</sequence>
<evidence type="ECO:0000256" key="1">
    <source>
        <dbReference type="SAM" id="MobiDB-lite"/>
    </source>
</evidence>
<evidence type="ECO:0000313" key="2">
    <source>
        <dbReference type="EMBL" id="GBG62918.1"/>
    </source>
</evidence>
<reference evidence="2 3" key="1">
    <citation type="journal article" date="2018" name="Cell">
        <title>The Chara Genome: Secondary Complexity and Implications for Plant Terrestrialization.</title>
        <authorList>
            <person name="Nishiyama T."/>
            <person name="Sakayama H."/>
            <person name="Vries J.D."/>
            <person name="Buschmann H."/>
            <person name="Saint-Marcoux D."/>
            <person name="Ullrich K.K."/>
            <person name="Haas F.B."/>
            <person name="Vanderstraeten L."/>
            <person name="Becker D."/>
            <person name="Lang D."/>
            <person name="Vosolsobe S."/>
            <person name="Rombauts S."/>
            <person name="Wilhelmsson P.K.I."/>
            <person name="Janitza P."/>
            <person name="Kern R."/>
            <person name="Heyl A."/>
            <person name="Rumpler F."/>
            <person name="Villalobos L.I.A.C."/>
            <person name="Clay J.M."/>
            <person name="Skokan R."/>
            <person name="Toyoda A."/>
            <person name="Suzuki Y."/>
            <person name="Kagoshima H."/>
            <person name="Schijlen E."/>
            <person name="Tajeshwar N."/>
            <person name="Catarino B."/>
            <person name="Hetherington A.J."/>
            <person name="Saltykova A."/>
            <person name="Bonnot C."/>
            <person name="Breuninger H."/>
            <person name="Symeonidi A."/>
            <person name="Radhakrishnan G.V."/>
            <person name="Van Nieuwerburgh F."/>
            <person name="Deforce D."/>
            <person name="Chang C."/>
            <person name="Karol K.G."/>
            <person name="Hedrich R."/>
            <person name="Ulvskov P."/>
            <person name="Glockner G."/>
            <person name="Delwiche C.F."/>
            <person name="Petrasek J."/>
            <person name="Van de Peer Y."/>
            <person name="Friml J."/>
            <person name="Beilby M."/>
            <person name="Dolan L."/>
            <person name="Kohara Y."/>
            <person name="Sugano S."/>
            <person name="Fujiyama A."/>
            <person name="Delaux P.-M."/>
            <person name="Quint M."/>
            <person name="TheiBen G."/>
            <person name="Hagemann M."/>
            <person name="Harholt J."/>
            <person name="Dunand C."/>
            <person name="Zachgo S."/>
            <person name="Langdale J."/>
            <person name="Maumus F."/>
            <person name="Straeten D.V.D."/>
            <person name="Gould S.B."/>
            <person name="Rensing S.A."/>
        </authorList>
    </citation>
    <scope>NUCLEOTIDE SEQUENCE [LARGE SCALE GENOMIC DNA]</scope>
    <source>
        <strain evidence="2 3">S276</strain>
    </source>
</reference>
<protein>
    <submittedName>
        <fullName evidence="2">Uncharacterized protein</fullName>
    </submittedName>
</protein>
<organism evidence="2 3">
    <name type="scientific">Chara braunii</name>
    <name type="common">Braun's stonewort</name>
    <dbReference type="NCBI Taxonomy" id="69332"/>
    <lineage>
        <taxon>Eukaryota</taxon>
        <taxon>Viridiplantae</taxon>
        <taxon>Streptophyta</taxon>
        <taxon>Charophyceae</taxon>
        <taxon>Charales</taxon>
        <taxon>Characeae</taxon>
        <taxon>Chara</taxon>
    </lineage>
</organism>
<comment type="caution">
    <text evidence="2">The sequence shown here is derived from an EMBL/GenBank/DDBJ whole genome shotgun (WGS) entry which is preliminary data.</text>
</comment>
<dbReference type="EMBL" id="BFEA01000033">
    <property type="protein sequence ID" value="GBG62918.1"/>
    <property type="molecule type" value="Genomic_DNA"/>
</dbReference>
<proteinExistence type="predicted"/>
<name>A0A388JYQ4_CHABU</name>
<dbReference type="AlphaFoldDB" id="A0A388JYQ4"/>
<feature type="compositionally biased region" description="Pro residues" evidence="1">
    <location>
        <begin position="284"/>
        <end position="295"/>
    </location>
</feature>
<gene>
    <name evidence="2" type="ORF">CBR_g34289</name>
</gene>
<feature type="region of interest" description="Disordered" evidence="1">
    <location>
        <begin position="256"/>
        <end position="295"/>
    </location>
</feature>
<dbReference type="Proteomes" id="UP000265515">
    <property type="component" value="Unassembled WGS sequence"/>
</dbReference>
<evidence type="ECO:0000313" key="3">
    <source>
        <dbReference type="Proteomes" id="UP000265515"/>
    </source>
</evidence>
<feature type="region of interest" description="Disordered" evidence="1">
    <location>
        <begin position="1"/>
        <end position="22"/>
    </location>
</feature>